<dbReference type="EMBL" id="MN740258">
    <property type="protein sequence ID" value="QHT96497.1"/>
    <property type="molecule type" value="Genomic_DNA"/>
</dbReference>
<protein>
    <submittedName>
        <fullName evidence="1">Uncharacterized protein</fullName>
    </submittedName>
</protein>
<sequence>MNYKLDKILETIHNTLYFKKYIEFNLDNPIDMSIDSMQQLILKLNKRPNTRALYNSVTTYCDIVGVVDINGTRTIDFEDNNYTLLNKGIDRQTDKPINN</sequence>
<evidence type="ECO:0000313" key="1">
    <source>
        <dbReference type="EMBL" id="QHT96497.1"/>
    </source>
</evidence>
<accession>A0A6C0IXB9</accession>
<organism evidence="1">
    <name type="scientific">viral metagenome</name>
    <dbReference type="NCBI Taxonomy" id="1070528"/>
    <lineage>
        <taxon>unclassified sequences</taxon>
        <taxon>metagenomes</taxon>
        <taxon>organismal metagenomes</taxon>
    </lineage>
</organism>
<reference evidence="1" key="1">
    <citation type="journal article" date="2020" name="Nature">
        <title>Giant virus diversity and host interactions through global metagenomics.</title>
        <authorList>
            <person name="Schulz F."/>
            <person name="Roux S."/>
            <person name="Paez-Espino D."/>
            <person name="Jungbluth S."/>
            <person name="Walsh D.A."/>
            <person name="Denef V.J."/>
            <person name="McMahon K.D."/>
            <person name="Konstantinidis K.T."/>
            <person name="Eloe-Fadrosh E.A."/>
            <person name="Kyrpides N.C."/>
            <person name="Woyke T."/>
        </authorList>
    </citation>
    <scope>NUCLEOTIDE SEQUENCE</scope>
    <source>
        <strain evidence="1">GVMAG-M-3300024302-11</strain>
    </source>
</reference>
<dbReference type="AlphaFoldDB" id="A0A6C0IXB9"/>
<name>A0A6C0IXB9_9ZZZZ</name>
<proteinExistence type="predicted"/>